<evidence type="ECO:0000313" key="11">
    <source>
        <dbReference type="Proteomes" id="UP000612746"/>
    </source>
</evidence>
<dbReference type="EMBL" id="JAEPRA010000008">
    <property type="protein sequence ID" value="KAG2181562.1"/>
    <property type="molecule type" value="Genomic_DNA"/>
</dbReference>
<evidence type="ECO:0000256" key="2">
    <source>
        <dbReference type="ARBA" id="ARBA00022692"/>
    </source>
</evidence>
<feature type="transmembrane region" description="Helical" evidence="6">
    <location>
        <begin position="261"/>
        <end position="280"/>
    </location>
</feature>
<evidence type="ECO:0000256" key="5">
    <source>
        <dbReference type="ARBA" id="ARBA00023157"/>
    </source>
</evidence>
<dbReference type="SUPFAM" id="SSF63501">
    <property type="entry name" value="Frizzled cysteine-rich domain"/>
    <property type="match status" value="1"/>
</dbReference>
<accession>A0A8H7PWF9</accession>
<evidence type="ECO:0000256" key="3">
    <source>
        <dbReference type="ARBA" id="ARBA00022989"/>
    </source>
</evidence>
<dbReference type="PROSITE" id="PS50038">
    <property type="entry name" value="FZ"/>
    <property type="match status" value="1"/>
</dbReference>
<dbReference type="Proteomes" id="UP000612746">
    <property type="component" value="Unassembled WGS sequence"/>
</dbReference>
<dbReference type="InterPro" id="IPR017981">
    <property type="entry name" value="GPCR_2-like_7TM"/>
</dbReference>
<feature type="chain" id="PRO_5034229593" description="G-protein coupled receptors family 2 profile 2 domain-containing protein" evidence="7">
    <location>
        <begin position="27"/>
        <end position="603"/>
    </location>
</feature>
<feature type="domain" description="FZ" evidence="8">
    <location>
        <begin position="54"/>
        <end position="184"/>
    </location>
</feature>
<dbReference type="Gene3D" id="1.20.1070.10">
    <property type="entry name" value="Rhodopsin 7-helix transmembrane proteins"/>
    <property type="match status" value="1"/>
</dbReference>
<dbReference type="PANTHER" id="PTHR31787:SF3">
    <property type="entry name" value="FRIZZLED AND SMOOTHENED-LIKE PROTEIN H"/>
    <property type="match status" value="1"/>
</dbReference>
<proteinExistence type="predicted"/>
<gene>
    <name evidence="10" type="ORF">INT44_008377</name>
</gene>
<feature type="transmembrane region" description="Helical" evidence="6">
    <location>
        <begin position="545"/>
        <end position="566"/>
    </location>
</feature>
<evidence type="ECO:0008006" key="12">
    <source>
        <dbReference type="Google" id="ProtNLM"/>
    </source>
</evidence>
<feature type="transmembrane region" description="Helical" evidence="6">
    <location>
        <begin position="289"/>
        <end position="309"/>
    </location>
</feature>
<dbReference type="InterPro" id="IPR020067">
    <property type="entry name" value="Frizzled_dom"/>
</dbReference>
<feature type="transmembrane region" description="Helical" evidence="6">
    <location>
        <begin position="483"/>
        <end position="503"/>
    </location>
</feature>
<dbReference type="PANTHER" id="PTHR31787">
    <property type="entry name" value="G-PROTEIN-COUPLED RECEPTOR GPCR FAMILY PROTEIN"/>
    <property type="match status" value="1"/>
</dbReference>
<dbReference type="PROSITE" id="PS50261">
    <property type="entry name" value="G_PROTEIN_RECEP_F2_4"/>
    <property type="match status" value="1"/>
</dbReference>
<comment type="subcellular location">
    <subcellularLocation>
        <location evidence="1">Membrane</location>
        <topology evidence="1">Multi-pass membrane protein</topology>
    </subcellularLocation>
</comment>
<dbReference type="Pfam" id="PF05462">
    <property type="entry name" value="Dicty_CAR"/>
    <property type="match status" value="1"/>
</dbReference>
<comment type="caution">
    <text evidence="10">The sequence shown here is derived from an EMBL/GenBank/DDBJ whole genome shotgun (WGS) entry which is preliminary data.</text>
</comment>
<dbReference type="InterPro" id="IPR050949">
    <property type="entry name" value="GPCR_Fz/Smo-like"/>
</dbReference>
<dbReference type="GO" id="GO:0004888">
    <property type="term" value="F:transmembrane signaling receptor activity"/>
    <property type="evidence" value="ECO:0007669"/>
    <property type="project" value="InterPro"/>
</dbReference>
<reference evidence="10" key="1">
    <citation type="submission" date="2020-12" db="EMBL/GenBank/DDBJ databases">
        <title>Metabolic potential, ecology and presence of endohyphal bacteria is reflected in genomic diversity of Mucoromycotina.</title>
        <authorList>
            <person name="Muszewska A."/>
            <person name="Okrasinska A."/>
            <person name="Steczkiewicz K."/>
            <person name="Drgas O."/>
            <person name="Orlowska M."/>
            <person name="Perlinska-Lenart U."/>
            <person name="Aleksandrzak-Piekarczyk T."/>
            <person name="Szatraj K."/>
            <person name="Zielenkiewicz U."/>
            <person name="Pilsyk S."/>
            <person name="Malc E."/>
            <person name="Mieczkowski P."/>
            <person name="Kruszewska J.S."/>
            <person name="Biernat P."/>
            <person name="Pawlowska J."/>
        </authorList>
    </citation>
    <scope>NUCLEOTIDE SEQUENCE</scope>
    <source>
        <strain evidence="10">WA0000051536</strain>
    </source>
</reference>
<feature type="transmembrane region" description="Helical" evidence="6">
    <location>
        <begin position="414"/>
        <end position="438"/>
    </location>
</feature>
<organism evidence="10 11">
    <name type="scientific">Umbelopsis vinacea</name>
    <dbReference type="NCBI Taxonomy" id="44442"/>
    <lineage>
        <taxon>Eukaryota</taxon>
        <taxon>Fungi</taxon>
        <taxon>Fungi incertae sedis</taxon>
        <taxon>Mucoromycota</taxon>
        <taxon>Mucoromycotina</taxon>
        <taxon>Umbelopsidomycetes</taxon>
        <taxon>Umbelopsidales</taxon>
        <taxon>Umbelopsidaceae</taxon>
        <taxon>Umbelopsis</taxon>
    </lineage>
</organism>
<keyword evidence="7" id="KW-0732">Signal</keyword>
<feature type="transmembrane region" description="Helical" evidence="6">
    <location>
        <begin position="338"/>
        <end position="360"/>
    </location>
</feature>
<dbReference type="GO" id="GO:0007166">
    <property type="term" value="P:cell surface receptor signaling pathway"/>
    <property type="evidence" value="ECO:0007669"/>
    <property type="project" value="InterPro"/>
</dbReference>
<evidence type="ECO:0000313" key="10">
    <source>
        <dbReference type="EMBL" id="KAG2181562.1"/>
    </source>
</evidence>
<dbReference type="Gene3D" id="1.10.2000.10">
    <property type="entry name" value="Frizzled cysteine-rich domain"/>
    <property type="match status" value="1"/>
</dbReference>
<dbReference type="InterPro" id="IPR036790">
    <property type="entry name" value="Frizzled_dom_sf"/>
</dbReference>
<dbReference type="OrthoDB" id="26203at2759"/>
<evidence type="ECO:0000259" key="9">
    <source>
        <dbReference type="PROSITE" id="PS50261"/>
    </source>
</evidence>
<evidence type="ECO:0000256" key="7">
    <source>
        <dbReference type="SAM" id="SignalP"/>
    </source>
</evidence>
<evidence type="ECO:0000256" key="4">
    <source>
        <dbReference type="ARBA" id="ARBA00023136"/>
    </source>
</evidence>
<evidence type="ECO:0000256" key="6">
    <source>
        <dbReference type="SAM" id="Phobius"/>
    </source>
</evidence>
<dbReference type="AlphaFoldDB" id="A0A8H7PWF9"/>
<keyword evidence="11" id="KW-1185">Reference proteome</keyword>
<sequence length="603" mass="66712">MKQLFGTATLTALIIQLSSMAGHAMADVSSSASVVTHPLTIPTASITSSHASPSPSNSCMAYPSTGICSSYVNYSVYMNNVTIKITEVMLEELVYLKNNLSSVNPQCVDNMFRFQCSQMYAKCDTGPSGLSETLPACLSTCNQVLQTCTQTLSSLGYSGSLPNCSTPSFISHLAPASDSSCNNLTSQVNAITANTSAISFPAGYILPVCPAPFLKDPLAQAGTNNSVSPDTCSNGCCVPCPVQEYLYPEGWIVKGFLATNIIRTISTICTFFLVVSYATLPDKRTHPSLLIFEFLIALFLYSGSVLFSLGDPKRIQCSTDIVNSTQDNNLLCAAQGAIVIYGTLSMALWVSAVIVNLHLHTVWNSKFLVNKYIILNIICWGGPLIVTAITLAYHQVKFEFANLCLVSADWIHPLFFDPLAAIVIPSCVLHLATFFHIARISMKESSEFEMSSTKNSVTNSHLSRPAISHRRHVVTAVKIQWRALLLAVSALIAFLFYWIFYLIQFPKLADLQNNKTVLAEWVTCMMTKQDQNYCANVISSKLPPFALMILAETWISLIGIVVFVIFGKRSLWREWNDWIYEMRMRFKNKKRQYPKHEDQFFAL</sequence>
<keyword evidence="4 6" id="KW-0472">Membrane</keyword>
<feature type="signal peptide" evidence="7">
    <location>
        <begin position="1"/>
        <end position="26"/>
    </location>
</feature>
<evidence type="ECO:0000259" key="8">
    <source>
        <dbReference type="PROSITE" id="PS50038"/>
    </source>
</evidence>
<feature type="transmembrane region" description="Helical" evidence="6">
    <location>
        <begin position="372"/>
        <end position="394"/>
    </location>
</feature>
<keyword evidence="3 6" id="KW-1133">Transmembrane helix</keyword>
<keyword evidence="5" id="KW-1015">Disulfide bond</keyword>
<protein>
    <recommendedName>
        <fullName evidence="12">G-protein coupled receptors family 2 profile 2 domain-containing protein</fullName>
    </recommendedName>
</protein>
<evidence type="ECO:0000256" key="1">
    <source>
        <dbReference type="ARBA" id="ARBA00004141"/>
    </source>
</evidence>
<name>A0A8H7PWF9_9FUNG</name>
<keyword evidence="2 6" id="KW-0812">Transmembrane</keyword>
<feature type="domain" description="G-protein coupled receptors family 2 profile 2" evidence="9">
    <location>
        <begin position="255"/>
        <end position="440"/>
    </location>
</feature>
<dbReference type="GO" id="GO:0016020">
    <property type="term" value="C:membrane"/>
    <property type="evidence" value="ECO:0007669"/>
    <property type="project" value="UniProtKB-SubCell"/>
</dbReference>